<keyword evidence="2" id="KW-1185">Reference proteome</keyword>
<evidence type="ECO:0000313" key="2">
    <source>
        <dbReference type="Proteomes" id="UP000028530"/>
    </source>
</evidence>
<proteinExistence type="predicted"/>
<organism evidence="1 2">
    <name type="scientific">Ectopseudomonas mendocina S5.2</name>
    <dbReference type="NCBI Taxonomy" id="1225174"/>
    <lineage>
        <taxon>Bacteria</taxon>
        <taxon>Pseudomonadati</taxon>
        <taxon>Pseudomonadota</taxon>
        <taxon>Gammaproteobacteria</taxon>
        <taxon>Pseudomonadales</taxon>
        <taxon>Pseudomonadaceae</taxon>
        <taxon>Ectopseudomonas</taxon>
    </lineage>
</organism>
<gene>
    <name evidence="1" type="ORF">DW68_009825</name>
</gene>
<sequence length="261" mass="28228">MGFTFVGDVLDGFSAISNPKLPTRRRSFRITGLIAYFSSARKVARSLQCVESSASACAICERARVRLLFISLRNASLLRESAFMTLSYSAISLRWLQLASASRRMLSLSGLRSSQSALIVRAVITRLAASESVAFNSASVAAEIGDSQHANTVIAKAGNRIEMSCALTGQLSVSTLVVVKHVLALAICFAGSAMVLNRQTGCLQTLSRTRRHEFLMSPNALGSRPRFEHKPIQRSPVWAAFPILATYMRVGLLALADVFAG</sequence>
<dbReference type="EMBL" id="CP013124">
    <property type="protein sequence ID" value="ALN18916.1"/>
    <property type="molecule type" value="Genomic_DNA"/>
</dbReference>
<evidence type="ECO:0000313" key="1">
    <source>
        <dbReference type="EMBL" id="ALN18916.1"/>
    </source>
</evidence>
<accession>A0ABM5VVP1</accession>
<protein>
    <submittedName>
        <fullName evidence="1">Uncharacterized protein</fullName>
    </submittedName>
</protein>
<reference evidence="1 2" key="1">
    <citation type="submission" date="2015-11" db="EMBL/GenBank/DDBJ databases">
        <authorList>
            <person name="Chong T.M."/>
            <person name="Chan K.G."/>
            <person name="Dessaux Y."/>
        </authorList>
    </citation>
    <scope>NUCLEOTIDE SEQUENCE [LARGE SCALE GENOMIC DNA]</scope>
    <source>
        <strain evidence="1 2">S5.2</strain>
    </source>
</reference>
<name>A0ABM5VVP1_ECTME</name>
<dbReference type="Proteomes" id="UP000028530">
    <property type="component" value="Chromosome"/>
</dbReference>